<organism evidence="2 3">
    <name type="scientific">Brassica oleracea var. oleracea</name>
    <dbReference type="NCBI Taxonomy" id="109376"/>
    <lineage>
        <taxon>Eukaryota</taxon>
        <taxon>Viridiplantae</taxon>
        <taxon>Streptophyta</taxon>
        <taxon>Embryophyta</taxon>
        <taxon>Tracheophyta</taxon>
        <taxon>Spermatophyta</taxon>
        <taxon>Magnoliopsida</taxon>
        <taxon>eudicotyledons</taxon>
        <taxon>Gunneridae</taxon>
        <taxon>Pentapetalae</taxon>
        <taxon>rosids</taxon>
        <taxon>malvids</taxon>
        <taxon>Brassicales</taxon>
        <taxon>Brassicaceae</taxon>
        <taxon>Brassiceae</taxon>
        <taxon>Brassica</taxon>
    </lineage>
</organism>
<dbReference type="AlphaFoldDB" id="A0A0D3DRR3"/>
<evidence type="ECO:0000313" key="3">
    <source>
        <dbReference type="Proteomes" id="UP000032141"/>
    </source>
</evidence>
<dbReference type="OMA" id="KIHQPNG"/>
<dbReference type="Gramene" id="Bo8g079210.1">
    <property type="protein sequence ID" value="Bo8g079210.1"/>
    <property type="gene ID" value="Bo8g079210"/>
</dbReference>
<evidence type="ECO:0000256" key="1">
    <source>
        <dbReference type="SAM" id="MobiDB-lite"/>
    </source>
</evidence>
<evidence type="ECO:0000313" key="2">
    <source>
        <dbReference type="EnsemblPlants" id="Bo8g079210.1"/>
    </source>
</evidence>
<accession>A0A0D3DRR3</accession>
<name>A0A0D3DRR3_BRAOL</name>
<dbReference type="EnsemblPlants" id="Bo8g079210.1">
    <property type="protein sequence ID" value="Bo8g079210.1"/>
    <property type="gene ID" value="Bo8g079210"/>
</dbReference>
<reference evidence="2" key="2">
    <citation type="submission" date="2015-03" db="UniProtKB">
        <authorList>
            <consortium name="EnsemblPlants"/>
        </authorList>
    </citation>
    <scope>IDENTIFICATION</scope>
</reference>
<protein>
    <submittedName>
        <fullName evidence="2">Uncharacterized protein</fullName>
    </submittedName>
</protein>
<reference evidence="2 3" key="1">
    <citation type="journal article" date="2014" name="Genome Biol.">
        <title>Transcriptome and methylome profiling reveals relics of genome dominance in the mesopolyploid Brassica oleracea.</title>
        <authorList>
            <person name="Parkin I.A."/>
            <person name="Koh C."/>
            <person name="Tang H."/>
            <person name="Robinson S.J."/>
            <person name="Kagale S."/>
            <person name="Clarke W.E."/>
            <person name="Town C.D."/>
            <person name="Nixon J."/>
            <person name="Krishnakumar V."/>
            <person name="Bidwell S.L."/>
            <person name="Denoeud F."/>
            <person name="Belcram H."/>
            <person name="Links M.G."/>
            <person name="Just J."/>
            <person name="Clarke C."/>
            <person name="Bender T."/>
            <person name="Huebert T."/>
            <person name="Mason A.S."/>
            <person name="Pires J.C."/>
            <person name="Barker G."/>
            <person name="Moore J."/>
            <person name="Walley P.G."/>
            <person name="Manoli S."/>
            <person name="Batley J."/>
            <person name="Edwards D."/>
            <person name="Nelson M.N."/>
            <person name="Wang X."/>
            <person name="Paterson A.H."/>
            <person name="King G."/>
            <person name="Bancroft I."/>
            <person name="Chalhoub B."/>
            <person name="Sharpe A.G."/>
        </authorList>
    </citation>
    <scope>NUCLEOTIDE SEQUENCE</scope>
    <source>
        <strain evidence="2 3">cv. TO1000</strain>
    </source>
</reference>
<proteinExistence type="predicted"/>
<sequence>MAQVKDTKIHQPNGLARVAGSLGEPGDYRQINQKLNQPNAGNPVDHLDVMKEVYTNKKTREIQNLVIKDVIDFLQTQKEALLASQPISDDDSSGASTNE</sequence>
<feature type="region of interest" description="Disordered" evidence="1">
    <location>
        <begin position="1"/>
        <end position="23"/>
    </location>
</feature>
<dbReference type="Proteomes" id="UP000032141">
    <property type="component" value="Chromosome C8"/>
</dbReference>
<dbReference type="HOGENOM" id="CLU_2323710_0_0_1"/>
<keyword evidence="3" id="KW-1185">Reference proteome</keyword>